<dbReference type="EMBL" id="BAAFHN010000075">
    <property type="protein sequence ID" value="GAB0173892.1"/>
    <property type="molecule type" value="Genomic_DNA"/>
</dbReference>
<keyword evidence="2" id="KW-1185">Reference proteome</keyword>
<reference evidence="1 2" key="1">
    <citation type="submission" date="2024-06" db="EMBL/GenBank/DDBJ databases">
        <title>Draft genome sequence of Helicobacter trogontum NHP16-4001.</title>
        <authorList>
            <person name="Rimbara E."/>
            <person name="Suzuki M."/>
        </authorList>
    </citation>
    <scope>NUCLEOTIDE SEQUENCE [LARGE SCALE GENOMIC DNA]</scope>
    <source>
        <strain evidence="1 2">NHP16-4001</strain>
    </source>
</reference>
<evidence type="ECO:0008006" key="3">
    <source>
        <dbReference type="Google" id="ProtNLM"/>
    </source>
</evidence>
<protein>
    <recommendedName>
        <fullName evidence="3">Transposase</fullName>
    </recommendedName>
</protein>
<dbReference type="RefSeq" id="WP_369607840.1">
    <property type="nucleotide sequence ID" value="NZ_BAAFHN010000075.1"/>
</dbReference>
<comment type="caution">
    <text evidence="1">The sequence shown here is derived from an EMBL/GenBank/DDBJ whole genome shotgun (WGS) entry which is preliminary data.</text>
</comment>
<accession>A0ABQ0D6E2</accession>
<evidence type="ECO:0000313" key="2">
    <source>
        <dbReference type="Proteomes" id="UP001562457"/>
    </source>
</evidence>
<organism evidence="1 2">
    <name type="scientific">Helicobacter trogontum</name>
    <dbReference type="NCBI Taxonomy" id="50960"/>
    <lineage>
        <taxon>Bacteria</taxon>
        <taxon>Pseudomonadati</taxon>
        <taxon>Campylobacterota</taxon>
        <taxon>Epsilonproteobacteria</taxon>
        <taxon>Campylobacterales</taxon>
        <taxon>Helicobacteraceae</taxon>
        <taxon>Helicobacter</taxon>
    </lineage>
</organism>
<name>A0ABQ0D6E2_9HELI</name>
<proteinExistence type="predicted"/>
<gene>
    <name evidence="1" type="ORF">NHP164001_19140</name>
</gene>
<sequence>MIKANDKIKTITIKRDNLGSFYICVSLEIKDKNRITTGKSVGIDFGLKTFLTLSDNTAINSPLIYLKSLKELKAKQRKG</sequence>
<evidence type="ECO:0000313" key="1">
    <source>
        <dbReference type="EMBL" id="GAB0173892.1"/>
    </source>
</evidence>
<dbReference type="Proteomes" id="UP001562457">
    <property type="component" value="Unassembled WGS sequence"/>
</dbReference>